<proteinExistence type="predicted"/>
<dbReference type="EMBL" id="ML996092">
    <property type="protein sequence ID" value="KAF2148906.1"/>
    <property type="molecule type" value="Genomic_DNA"/>
</dbReference>
<comment type="caution">
    <text evidence="1">The sequence shown here is derived from an EMBL/GenBank/DDBJ whole genome shotgun (WGS) entry which is preliminary data.</text>
</comment>
<keyword evidence="2" id="KW-1185">Reference proteome</keyword>
<accession>A0A9P4ISK1</accession>
<organism evidence="1 2">
    <name type="scientific">Myriangium duriaei CBS 260.36</name>
    <dbReference type="NCBI Taxonomy" id="1168546"/>
    <lineage>
        <taxon>Eukaryota</taxon>
        <taxon>Fungi</taxon>
        <taxon>Dikarya</taxon>
        <taxon>Ascomycota</taxon>
        <taxon>Pezizomycotina</taxon>
        <taxon>Dothideomycetes</taxon>
        <taxon>Dothideomycetidae</taxon>
        <taxon>Myriangiales</taxon>
        <taxon>Myriangiaceae</taxon>
        <taxon>Myriangium</taxon>
    </lineage>
</organism>
<reference evidence="1" key="1">
    <citation type="journal article" date="2020" name="Stud. Mycol.">
        <title>101 Dothideomycetes genomes: a test case for predicting lifestyles and emergence of pathogens.</title>
        <authorList>
            <person name="Haridas S."/>
            <person name="Albert R."/>
            <person name="Binder M."/>
            <person name="Bloem J."/>
            <person name="Labutti K."/>
            <person name="Salamov A."/>
            <person name="Andreopoulos B."/>
            <person name="Baker S."/>
            <person name="Barry K."/>
            <person name="Bills G."/>
            <person name="Bluhm B."/>
            <person name="Cannon C."/>
            <person name="Castanera R."/>
            <person name="Culley D."/>
            <person name="Daum C."/>
            <person name="Ezra D."/>
            <person name="Gonzalez J."/>
            <person name="Henrissat B."/>
            <person name="Kuo A."/>
            <person name="Liang C."/>
            <person name="Lipzen A."/>
            <person name="Lutzoni F."/>
            <person name="Magnuson J."/>
            <person name="Mondo S."/>
            <person name="Nolan M."/>
            <person name="Ohm R."/>
            <person name="Pangilinan J."/>
            <person name="Park H.-J."/>
            <person name="Ramirez L."/>
            <person name="Alfaro M."/>
            <person name="Sun H."/>
            <person name="Tritt A."/>
            <person name="Yoshinaga Y."/>
            <person name="Zwiers L.-H."/>
            <person name="Turgeon B."/>
            <person name="Goodwin S."/>
            <person name="Spatafora J."/>
            <person name="Crous P."/>
            <person name="Grigoriev I."/>
        </authorList>
    </citation>
    <scope>NUCLEOTIDE SEQUENCE</scope>
    <source>
        <strain evidence="1">CBS 260.36</strain>
    </source>
</reference>
<protein>
    <submittedName>
        <fullName evidence="1">Uncharacterized protein</fullName>
    </submittedName>
</protein>
<gene>
    <name evidence="1" type="ORF">K461DRAFT_324360</name>
</gene>
<name>A0A9P4ISK1_9PEZI</name>
<sequence>MYHIHGTESNPFVELAKSSATQTVACGAVYSTFDSRGRRTDREAAKQAYEQVWDLLTQASEFSRMNYEHMLSAATLKECFNDRTAGNEAADLLDAVVEMWEAFMGAE</sequence>
<dbReference type="Proteomes" id="UP000799439">
    <property type="component" value="Unassembled WGS sequence"/>
</dbReference>
<evidence type="ECO:0000313" key="1">
    <source>
        <dbReference type="EMBL" id="KAF2148906.1"/>
    </source>
</evidence>
<dbReference type="AlphaFoldDB" id="A0A9P4ISK1"/>
<evidence type="ECO:0000313" key="2">
    <source>
        <dbReference type="Proteomes" id="UP000799439"/>
    </source>
</evidence>